<dbReference type="SUPFAM" id="SSF89796">
    <property type="entry name" value="CoA-transferase family III (CaiB/BaiF)"/>
    <property type="match status" value="1"/>
</dbReference>
<comment type="caution">
    <text evidence="1">The sequence shown here is derived from an EMBL/GenBank/DDBJ whole genome shotgun (WGS) entry which is preliminary data.</text>
</comment>
<organism evidence="1 2">
    <name type="scientific">Frankia nepalensis</name>
    <dbReference type="NCBI Taxonomy" id="1836974"/>
    <lineage>
        <taxon>Bacteria</taxon>
        <taxon>Bacillati</taxon>
        <taxon>Actinomycetota</taxon>
        <taxon>Actinomycetes</taxon>
        <taxon>Frankiales</taxon>
        <taxon>Frankiaceae</taxon>
        <taxon>Frankia</taxon>
    </lineage>
</organism>
<dbReference type="InterPro" id="IPR023606">
    <property type="entry name" value="CoA-Trfase_III_dom_1_sf"/>
</dbReference>
<dbReference type="PANTHER" id="PTHR48228">
    <property type="entry name" value="SUCCINYL-COA--D-CITRAMALATE COA-TRANSFERASE"/>
    <property type="match status" value="1"/>
</dbReference>
<reference evidence="1" key="1">
    <citation type="submission" date="2020-12" db="EMBL/GenBank/DDBJ databases">
        <title>Genomic characterization of non-nitrogen-fixing Frankia strains.</title>
        <authorList>
            <person name="Carlos-Shanley C."/>
            <person name="Guerra T."/>
            <person name="Hahn D."/>
        </authorList>
    </citation>
    <scope>NUCLEOTIDE SEQUENCE</scope>
    <source>
        <strain evidence="1">CN6</strain>
    </source>
</reference>
<protein>
    <submittedName>
        <fullName evidence="1">CoA transferase</fullName>
    </submittedName>
</protein>
<dbReference type="Proteomes" id="UP000604475">
    <property type="component" value="Unassembled WGS sequence"/>
</dbReference>
<sequence>MPYNLLAGVRVVEASMYAFAPSAGAVLADWGADVIKVVPPGTLDPMNGHPVAGLPDREVGVAFMWEITNRGKRCVGVDQRTDGGQRVMAALVGSADVFITNLLPSARRRFRVDVGDLTAVKPNLIYARASGHGPRGPEADAGGFDHTDFWARTGMAQAASQVSDEFVPQPGPALGDLASGAFLAGGIAAALFRRERTGQGAVVDVSLLSSGMWMFSPAVVASQLYDVDAIPRNRHRRLPNPFVAAYLTRDDRLIYLSGIQTEKHVEEFFREVERPELLDDPRFATAAARAANAAACIETLDEIFAGRDLAYWTELLGRLATPWSLVQTAREAAGDPQAVSNSFVTTVQKGSHDYPLVASPAQFDDTPPALTPAPAHGEHTDEVLLEHGFTWDEILRLKESGAVL</sequence>
<dbReference type="RefSeq" id="WP_203003120.1">
    <property type="nucleotide sequence ID" value="NZ_JADWYU010000097.1"/>
</dbReference>
<gene>
    <name evidence="1" type="ORF">I7412_09190</name>
</gene>
<dbReference type="Pfam" id="PF02515">
    <property type="entry name" value="CoA_transf_3"/>
    <property type="match status" value="1"/>
</dbReference>
<keyword evidence="1" id="KW-0808">Transferase</keyword>
<dbReference type="InterPro" id="IPR044855">
    <property type="entry name" value="CoA-Trfase_III_dom3_sf"/>
</dbReference>
<accession>A0A937RJ59</accession>
<name>A0A937RJ59_9ACTN</name>
<dbReference type="Gene3D" id="3.30.1540.10">
    <property type="entry name" value="formyl-coa transferase, domain 3"/>
    <property type="match status" value="1"/>
</dbReference>
<evidence type="ECO:0000313" key="1">
    <source>
        <dbReference type="EMBL" id="MBL7627338.1"/>
    </source>
</evidence>
<dbReference type="EMBL" id="JAEACQ010000159">
    <property type="protein sequence ID" value="MBL7627338.1"/>
    <property type="molecule type" value="Genomic_DNA"/>
</dbReference>
<dbReference type="GO" id="GO:0016740">
    <property type="term" value="F:transferase activity"/>
    <property type="evidence" value="ECO:0007669"/>
    <property type="project" value="UniProtKB-KW"/>
</dbReference>
<proteinExistence type="predicted"/>
<keyword evidence="2" id="KW-1185">Reference proteome</keyword>
<dbReference type="PANTHER" id="PTHR48228:SF2">
    <property type="entry name" value="E-CINNAMOYL-COA:R-PHENYLLACTATE COA TRANSFERASE LARGE SUBUNIT"/>
    <property type="match status" value="1"/>
</dbReference>
<dbReference type="InterPro" id="IPR003673">
    <property type="entry name" value="CoA-Trfase_fam_III"/>
</dbReference>
<dbReference type="InterPro" id="IPR050509">
    <property type="entry name" value="CoA-transferase_III"/>
</dbReference>
<dbReference type="AlphaFoldDB" id="A0A937RJ59"/>
<evidence type="ECO:0000313" key="2">
    <source>
        <dbReference type="Proteomes" id="UP000604475"/>
    </source>
</evidence>
<dbReference type="Gene3D" id="3.40.50.10540">
    <property type="entry name" value="Crotonobetainyl-coa:carnitine coa-transferase, domain 1"/>
    <property type="match status" value="1"/>
</dbReference>